<organism evidence="16 17">
    <name type="scientific">Thiorhodococcus mannitoliphagus</name>
    <dbReference type="NCBI Taxonomy" id="329406"/>
    <lineage>
        <taxon>Bacteria</taxon>
        <taxon>Pseudomonadati</taxon>
        <taxon>Pseudomonadota</taxon>
        <taxon>Gammaproteobacteria</taxon>
        <taxon>Chromatiales</taxon>
        <taxon>Chromatiaceae</taxon>
        <taxon>Thiorhodococcus</taxon>
    </lineage>
</organism>
<dbReference type="InterPro" id="IPR027434">
    <property type="entry name" value="Homing_endonucl"/>
</dbReference>
<dbReference type="Proteomes" id="UP000471640">
    <property type="component" value="Unassembled WGS sequence"/>
</dbReference>
<sequence length="1373" mass="152444">MQHQEPTAEPASPAEKDAGIETAAYVPGKVQVIRRNGKVTHFDPNKIMVAMTKAFLAVEGGSAAASSRIHDRVQELTEQVAAALTRRLPGGGTVHIEDIQDQVELALMRAGEHKVARDYVLYREARARERAEKSAASTELQEAPTISVTLADGSTRPLDVERMARLVDEACRDLDAVDPQAILTETLRNLFDGVRESDARQALVMSARTLIEREPQYSQVAARLLLDIARREALGFLGLAAGVETQADLAERYGDYFAAYIKRAGDLEHLDRQLSRFDLKRLGAAIRPERDLQFNYLGLQTLYDRYFIHTADGIRIELPQAFFMRVAMGLAINEIDREARAIEFYELLSSFDFMSSTPTLFNSGTLRPQLSSCFLTTVADDLEGIYGAIKDNALLSKFAGGLGNDWTRVRGMGAHIKGTNGKSQGVVPFLKVANDTAVAVNQCFAPETTVFTADGPKAIQDVKVGDLVLGQRGRYREVTDHFVYDQKDAPMVQVAVKHAVNDLKVTGGHPFWAIQGVPMEQSIERTLRQIEDGRFKPDWIEAGQLSRGDYVAQVIPSEVVPVEGLTEDDARLYGILLGDGHLSGGYEFGVSGNPKADAGHLAFVRNYLTERGIHFWENSRGETDLQIKWSLGRGLARCATTGQYVGLDQAHLPFAYEDLYDTEGNKRIARRFSHLPHNQTLALIQGLLETDGGVSRGKEMSFTSASAPLAEGLRYQLLRLGIPSSLARSHAPRGNAVSAAPAARVRTRRWSVSTCSHAGAWEPEADDGSVLSFTGTTRAFDLRIPAVPQIADLVGVPALTKHNWFRLGNWIFTRVKAVTEIKPVAQVHDLKVEGDETYMTAAALVHNGGKRKGAVCAYLETWHIDVEEFLDLRKNTGDDRRRTHDMNTANWVPDLFMKRVAEDQHWTLFSPDETPDLHDLMGQPFEQAYLAYEARAERGEMKVSKRIKAVDLWRKMLAMLFETGHPWIAFKDPCNLRYTNQHVGVVHSSNLCTEITLHTNDLEIAVCNLGSINLAAHVTDKGLDTERLQKTVRTAMRMLDNVIDYNFYNVPQARSSNLRHRPVGLGIMGFQDALYKLRIPYTSMEAVQFADLSMEHLSYYAIQASSELAGERGRYPSFDGSLWSQGILPIDSIKLLEEGRGGYLKMDTSTSLDWNGLRERVRTLGMRNSNCMAIAPTATISNIVGVSQSIEPTYQNLFVKSNLSGEFTVVNPYLVADLKEQGLWDSVMVNDLKYYDGSVQQIDRIPDEIKQLYATAFEVDARWLIEAGSRRQKWLDQAQSLNLYMQEPSGKKLDNLYKLAWVRGLKTTYYLRSMGATHVEKSTMADSSKANRLSAVGGSYIAIDKDKANGKGNGNGVAPSACSILDPECEACQ</sequence>
<evidence type="ECO:0000313" key="17">
    <source>
        <dbReference type="Proteomes" id="UP000471640"/>
    </source>
</evidence>
<dbReference type="PANTHER" id="PTHR11573:SF6">
    <property type="entry name" value="RIBONUCLEOSIDE-DIPHOSPHATE REDUCTASE LARGE SUBUNIT"/>
    <property type="match status" value="1"/>
</dbReference>
<evidence type="ECO:0000256" key="3">
    <source>
        <dbReference type="ARBA" id="ARBA00022533"/>
    </source>
</evidence>
<keyword evidence="7" id="KW-0651">Protein splicing</keyword>
<evidence type="ECO:0000256" key="10">
    <source>
        <dbReference type="ARBA" id="ARBA00047754"/>
    </source>
</evidence>
<evidence type="ECO:0000256" key="4">
    <source>
        <dbReference type="ARBA" id="ARBA00022741"/>
    </source>
</evidence>
<keyword evidence="3" id="KW-0021">Allosteric enzyme</keyword>
<dbReference type="SUPFAM" id="SSF55608">
    <property type="entry name" value="Homing endonucleases"/>
    <property type="match status" value="1"/>
</dbReference>
<dbReference type="PRINTS" id="PR01183">
    <property type="entry name" value="RIBORDTASEM1"/>
</dbReference>
<evidence type="ECO:0000256" key="6">
    <source>
        <dbReference type="ARBA" id="ARBA00022840"/>
    </source>
</evidence>
<comment type="caution">
    <text evidence="16">The sequence shown here is derived from an EMBL/GenBank/DDBJ whole genome shotgun (WGS) entry which is preliminary data.</text>
</comment>
<dbReference type="NCBIfam" id="TIGR02506">
    <property type="entry name" value="NrdE_NrdA"/>
    <property type="match status" value="1"/>
</dbReference>
<gene>
    <name evidence="16" type="ORF">G3480_05180</name>
</gene>
<dbReference type="GO" id="GO:0005524">
    <property type="term" value="F:ATP binding"/>
    <property type="evidence" value="ECO:0007669"/>
    <property type="project" value="UniProtKB-UniRule"/>
</dbReference>
<feature type="domain" description="DOD-type homing endonuclease" evidence="14">
    <location>
        <begin position="572"/>
        <end position="722"/>
    </location>
</feature>
<dbReference type="Gene3D" id="2.170.16.10">
    <property type="entry name" value="Hedgehog/Intein (Hint) domain"/>
    <property type="match status" value="1"/>
</dbReference>
<dbReference type="GO" id="GO:0016539">
    <property type="term" value="P:intein-mediated protein splicing"/>
    <property type="evidence" value="ECO:0007669"/>
    <property type="project" value="InterPro"/>
</dbReference>
<dbReference type="InterPro" id="IPR013509">
    <property type="entry name" value="RNR_lsu_N"/>
</dbReference>
<dbReference type="PROSITE" id="PS50819">
    <property type="entry name" value="INTEIN_ENDONUCLEASE"/>
    <property type="match status" value="1"/>
</dbReference>
<feature type="domain" description="ATP-cone" evidence="15">
    <location>
        <begin position="146"/>
        <end position="235"/>
    </location>
</feature>
<keyword evidence="9 12" id="KW-0215">Deoxyribonucleotide synthesis</keyword>
<dbReference type="InterPro" id="IPR004042">
    <property type="entry name" value="Intein_endonuc_central"/>
</dbReference>
<dbReference type="Pfam" id="PF14528">
    <property type="entry name" value="LAGLIDADG_3"/>
    <property type="match status" value="1"/>
</dbReference>
<evidence type="ECO:0000256" key="8">
    <source>
        <dbReference type="ARBA" id="ARBA00023002"/>
    </source>
</evidence>
<dbReference type="InterPro" id="IPR008926">
    <property type="entry name" value="RNR_R1-su_N"/>
</dbReference>
<keyword evidence="4 11" id="KW-0547">Nucleotide-binding</keyword>
<evidence type="ECO:0000259" key="15">
    <source>
        <dbReference type="PROSITE" id="PS51161"/>
    </source>
</evidence>
<protein>
    <recommendedName>
        <fullName evidence="2 12">Ribonucleoside-diphosphate reductase</fullName>
        <ecNumber evidence="2 12">1.17.4.1</ecNumber>
    </recommendedName>
</protein>
<evidence type="ECO:0000256" key="12">
    <source>
        <dbReference type="RuleBase" id="RU003410"/>
    </source>
</evidence>
<dbReference type="Gene3D" id="3.10.28.10">
    <property type="entry name" value="Homing endonucleases"/>
    <property type="match status" value="1"/>
</dbReference>
<evidence type="ECO:0000259" key="14">
    <source>
        <dbReference type="PROSITE" id="PS50819"/>
    </source>
</evidence>
<accession>A0A6P1DUJ2</accession>
<dbReference type="GO" id="GO:0004748">
    <property type="term" value="F:ribonucleoside-diphosphate reductase activity, thioredoxin disulfide as acceptor"/>
    <property type="evidence" value="ECO:0007669"/>
    <property type="project" value="UniProtKB-EC"/>
</dbReference>
<evidence type="ECO:0000256" key="7">
    <source>
        <dbReference type="ARBA" id="ARBA00023000"/>
    </source>
</evidence>
<reference evidence="17" key="1">
    <citation type="journal article" date="2020" name="Microbiol. Resour. Announc.">
        <title>Draft Genome Sequences of Thiorhodococcus mannitoliphagus and Thiorhodococcus minor, Purple Sulfur Photosynthetic Bacteria in the Gammaproteobacterial Family Chromatiaceae.</title>
        <authorList>
            <person name="Aviles F.A."/>
            <person name="Meyer T.E."/>
            <person name="Kyndt J.A."/>
        </authorList>
    </citation>
    <scope>NUCLEOTIDE SEQUENCE [LARGE SCALE GENOMIC DNA]</scope>
    <source>
        <strain evidence="17">DSM 18266</strain>
    </source>
</reference>
<reference evidence="16 17" key="2">
    <citation type="submission" date="2020-02" db="EMBL/GenBank/DDBJ databases">
        <title>Genome sequences of Thiorhodococcus mannitoliphagus and Thiorhodococcus minor, purple sulfur photosynthetic bacteria in the gammaproteobacterial family, Chromatiaceae.</title>
        <authorList>
            <person name="Aviles F.A."/>
            <person name="Meyer T.E."/>
            <person name="Kyndt J.A."/>
        </authorList>
    </citation>
    <scope>NUCLEOTIDE SEQUENCE [LARGE SCALE GENOMIC DNA]</scope>
    <source>
        <strain evidence="16 17">DSM 18266</strain>
    </source>
</reference>
<name>A0A6P1DUJ2_9GAMM</name>
<dbReference type="GO" id="GO:0009263">
    <property type="term" value="P:deoxyribonucleotide biosynthetic process"/>
    <property type="evidence" value="ECO:0007669"/>
    <property type="project" value="UniProtKB-KW"/>
</dbReference>
<dbReference type="CDD" id="cd00081">
    <property type="entry name" value="Hint"/>
    <property type="match status" value="1"/>
</dbReference>
<dbReference type="SUPFAM" id="SSF51998">
    <property type="entry name" value="PFL-like glycyl radical enzymes"/>
    <property type="match status" value="2"/>
</dbReference>
<keyword evidence="17" id="KW-1185">Reference proteome</keyword>
<dbReference type="PROSITE" id="PS50817">
    <property type="entry name" value="INTEIN_N_TER"/>
    <property type="match status" value="1"/>
</dbReference>
<dbReference type="PRINTS" id="PR00379">
    <property type="entry name" value="INTEIN"/>
</dbReference>
<dbReference type="UniPathway" id="UPA00326"/>
<dbReference type="EMBL" id="JAAIJR010000014">
    <property type="protein sequence ID" value="NEX19712.1"/>
    <property type="molecule type" value="Genomic_DNA"/>
</dbReference>
<feature type="region of interest" description="Disordered" evidence="13">
    <location>
        <begin position="1"/>
        <end position="20"/>
    </location>
</feature>
<keyword evidence="8 12" id="KW-0560">Oxidoreductase</keyword>
<dbReference type="Pfam" id="PF02867">
    <property type="entry name" value="Ribonuc_red_lgC"/>
    <property type="match status" value="2"/>
</dbReference>
<evidence type="ECO:0000256" key="9">
    <source>
        <dbReference type="ARBA" id="ARBA00023116"/>
    </source>
</evidence>
<dbReference type="InterPro" id="IPR004860">
    <property type="entry name" value="LAGLIDADG_dom"/>
</dbReference>
<dbReference type="PANTHER" id="PTHR11573">
    <property type="entry name" value="RIBONUCLEOSIDE-DIPHOSPHATE REDUCTASE LARGE CHAIN"/>
    <property type="match status" value="1"/>
</dbReference>
<dbReference type="Pfam" id="PF03477">
    <property type="entry name" value="ATP-cone"/>
    <property type="match status" value="1"/>
</dbReference>
<dbReference type="InterPro" id="IPR039718">
    <property type="entry name" value="Rrm1"/>
</dbReference>
<evidence type="ECO:0000256" key="13">
    <source>
        <dbReference type="SAM" id="MobiDB-lite"/>
    </source>
</evidence>
<dbReference type="InterPro" id="IPR006141">
    <property type="entry name" value="Intein_N"/>
</dbReference>
<comment type="catalytic activity">
    <reaction evidence="10 12">
        <text>a 2'-deoxyribonucleoside 5'-diphosphate + [thioredoxin]-disulfide + H2O = a ribonucleoside 5'-diphosphate + [thioredoxin]-dithiol</text>
        <dbReference type="Rhea" id="RHEA:23252"/>
        <dbReference type="Rhea" id="RHEA-COMP:10698"/>
        <dbReference type="Rhea" id="RHEA-COMP:10700"/>
        <dbReference type="ChEBI" id="CHEBI:15377"/>
        <dbReference type="ChEBI" id="CHEBI:29950"/>
        <dbReference type="ChEBI" id="CHEBI:50058"/>
        <dbReference type="ChEBI" id="CHEBI:57930"/>
        <dbReference type="ChEBI" id="CHEBI:73316"/>
        <dbReference type="EC" id="1.17.4.1"/>
    </reaction>
</comment>
<dbReference type="InterPro" id="IPR005144">
    <property type="entry name" value="ATP-cone_dom"/>
</dbReference>
<dbReference type="Gene3D" id="3.20.70.20">
    <property type="match status" value="2"/>
</dbReference>
<dbReference type="EC" id="1.17.4.1" evidence="2 12"/>
<feature type="domain" description="ATP-cone" evidence="15">
    <location>
        <begin position="30"/>
        <end position="130"/>
    </location>
</feature>
<keyword evidence="5" id="KW-0068">Autocatalytic cleavage</keyword>
<dbReference type="Pfam" id="PF00317">
    <property type="entry name" value="Ribonuc_red_lgN"/>
    <property type="match status" value="1"/>
</dbReference>
<dbReference type="InterPro" id="IPR003587">
    <property type="entry name" value="Hint_dom_N"/>
</dbReference>
<dbReference type="GO" id="GO:0004519">
    <property type="term" value="F:endonuclease activity"/>
    <property type="evidence" value="ECO:0007669"/>
    <property type="project" value="InterPro"/>
</dbReference>
<evidence type="ECO:0000256" key="1">
    <source>
        <dbReference type="ARBA" id="ARBA00010406"/>
    </source>
</evidence>
<keyword evidence="6 11" id="KW-0067">ATP-binding</keyword>
<comment type="similarity">
    <text evidence="1 12">Belongs to the ribonucleoside diphosphate reductase large chain family.</text>
</comment>
<dbReference type="InterPro" id="IPR006142">
    <property type="entry name" value="INTEIN"/>
</dbReference>
<dbReference type="SUPFAM" id="SSF51294">
    <property type="entry name" value="Hedgehog/intein (Hint) domain"/>
    <property type="match status" value="1"/>
</dbReference>
<evidence type="ECO:0000256" key="5">
    <source>
        <dbReference type="ARBA" id="ARBA00022813"/>
    </source>
</evidence>
<proteinExistence type="inferred from homology"/>
<evidence type="ECO:0000256" key="2">
    <source>
        <dbReference type="ARBA" id="ARBA00012274"/>
    </source>
</evidence>
<dbReference type="PROSITE" id="PS00089">
    <property type="entry name" value="RIBORED_LARGE"/>
    <property type="match status" value="1"/>
</dbReference>
<evidence type="ECO:0000256" key="11">
    <source>
        <dbReference type="PROSITE-ProRule" id="PRU00492"/>
    </source>
</evidence>
<dbReference type="GO" id="GO:0005971">
    <property type="term" value="C:ribonucleoside-diphosphate reductase complex"/>
    <property type="evidence" value="ECO:0007669"/>
    <property type="project" value="TreeGrafter"/>
</dbReference>
<evidence type="ECO:0000313" key="16">
    <source>
        <dbReference type="EMBL" id="NEX19712.1"/>
    </source>
</evidence>
<dbReference type="InterPro" id="IPR036844">
    <property type="entry name" value="Hint_dom_sf"/>
</dbReference>
<dbReference type="InterPro" id="IPR013346">
    <property type="entry name" value="NrdE_NrdA_C"/>
</dbReference>
<dbReference type="InterPro" id="IPR000788">
    <property type="entry name" value="RNR_lg_C"/>
</dbReference>
<dbReference type="SMART" id="SM00306">
    <property type="entry name" value="HintN"/>
    <property type="match status" value="1"/>
</dbReference>
<comment type="function">
    <text evidence="12">Provides the precursors necessary for DNA synthesis. Catalyzes the biosynthesis of deoxyribonucleotides from the corresponding ribonucleotides.</text>
</comment>
<dbReference type="PROSITE" id="PS51161">
    <property type="entry name" value="ATP_CONE"/>
    <property type="match status" value="2"/>
</dbReference>
<dbReference type="SUPFAM" id="SSF48168">
    <property type="entry name" value="R1 subunit of ribonucleotide reductase, N-terminal domain"/>
    <property type="match status" value="1"/>
</dbReference>
<dbReference type="NCBIfam" id="NF005544">
    <property type="entry name" value="PRK07207.1"/>
    <property type="match status" value="1"/>
</dbReference>